<evidence type="ECO:0000256" key="1">
    <source>
        <dbReference type="SAM" id="MobiDB-lite"/>
    </source>
</evidence>
<feature type="compositionally biased region" description="Polar residues" evidence="1">
    <location>
        <begin position="262"/>
        <end position="302"/>
    </location>
</feature>
<gene>
    <name evidence="2" type="ORF">SI65_05856</name>
</gene>
<comment type="caution">
    <text evidence="2">The sequence shown here is derived from an EMBL/GenBank/DDBJ whole genome shotgun (WGS) entry which is preliminary data.</text>
</comment>
<dbReference type="AlphaFoldDB" id="A0A1E3BE74"/>
<dbReference type="VEuPathDB" id="FungiDB:SI65_05856"/>
<dbReference type="STRING" id="573508.A0A1E3BE74"/>
<dbReference type="Proteomes" id="UP000094569">
    <property type="component" value="Unassembled WGS sequence"/>
</dbReference>
<feature type="compositionally biased region" description="Basic and acidic residues" evidence="1">
    <location>
        <begin position="99"/>
        <end position="123"/>
    </location>
</feature>
<sequence>MNPVQFHPSPVKDGRRVLGEKPANACLSPARNRTIDAATSPIKRPIFDQRHTSSSPKKLLPSPSFGLAGQKRTIDQVDENRPAPVNKGSLHVVREEEETTRYTGDDAARSNQKETELEPEPPHAMDTSRPQEQKQTSPIESRQDIPSTDVLNNPTRTIPEDPETRKVFIQEKANLLRTRIQSAMRHVRDHQFDRRLSELEAHSRKYPRLTKTPQQTRTLQRTTSNVTTAAASPLPEPETEETTPRTLQPAPELKTRVEEAPTSKNNKGDNNTSAGLSSPPLSTNNITDPMKTPTQQTYQQSREGAPGSPMQLSSPPASISRDRSDQHEGNRDNHETEDVARTPSQQGDAVDGLLKLMNTAERREHSA</sequence>
<feature type="compositionally biased region" description="Low complexity" evidence="1">
    <location>
        <begin position="53"/>
        <end position="64"/>
    </location>
</feature>
<accession>A0A1E3BE74</accession>
<evidence type="ECO:0000313" key="3">
    <source>
        <dbReference type="Proteomes" id="UP000094569"/>
    </source>
</evidence>
<dbReference type="EMBL" id="JXNT01000005">
    <property type="protein sequence ID" value="ODM19239.1"/>
    <property type="molecule type" value="Genomic_DNA"/>
</dbReference>
<feature type="compositionally biased region" description="Low complexity" evidence="1">
    <location>
        <begin position="209"/>
        <end position="233"/>
    </location>
</feature>
<name>A0A1E3BE74_ASPCR</name>
<feature type="compositionally biased region" description="Polar residues" evidence="1">
    <location>
        <begin position="128"/>
        <end position="156"/>
    </location>
</feature>
<feature type="region of interest" description="Disordered" evidence="1">
    <location>
        <begin position="198"/>
        <end position="367"/>
    </location>
</feature>
<organism evidence="2 3">
    <name type="scientific">Aspergillus cristatus</name>
    <name type="common">Chinese Fuzhuan brick tea-fermentation fungus</name>
    <name type="synonym">Eurotium cristatum</name>
    <dbReference type="NCBI Taxonomy" id="573508"/>
    <lineage>
        <taxon>Eukaryota</taxon>
        <taxon>Fungi</taxon>
        <taxon>Dikarya</taxon>
        <taxon>Ascomycota</taxon>
        <taxon>Pezizomycotina</taxon>
        <taxon>Eurotiomycetes</taxon>
        <taxon>Eurotiomycetidae</taxon>
        <taxon>Eurotiales</taxon>
        <taxon>Aspergillaceae</taxon>
        <taxon>Aspergillus</taxon>
        <taxon>Aspergillus subgen. Aspergillus</taxon>
    </lineage>
</organism>
<dbReference type="OrthoDB" id="5345625at2759"/>
<evidence type="ECO:0000313" key="2">
    <source>
        <dbReference type="EMBL" id="ODM19239.1"/>
    </source>
</evidence>
<feature type="compositionally biased region" description="Basic and acidic residues" evidence="1">
    <location>
        <begin position="72"/>
        <end position="81"/>
    </location>
</feature>
<keyword evidence="3" id="KW-1185">Reference proteome</keyword>
<feature type="compositionally biased region" description="Basic and acidic residues" evidence="1">
    <location>
        <begin position="10"/>
        <end position="19"/>
    </location>
</feature>
<reference evidence="2 3" key="1">
    <citation type="journal article" date="2016" name="BMC Genomics">
        <title>Comparative genomic and transcriptomic analyses of the Fuzhuan brick tea-fermentation fungus Aspergillus cristatus.</title>
        <authorList>
            <person name="Ge Y."/>
            <person name="Wang Y."/>
            <person name="Liu Y."/>
            <person name="Tan Y."/>
            <person name="Ren X."/>
            <person name="Zhang X."/>
            <person name="Hyde K.D."/>
            <person name="Liu Y."/>
            <person name="Liu Z."/>
        </authorList>
    </citation>
    <scope>NUCLEOTIDE SEQUENCE [LARGE SCALE GENOMIC DNA]</scope>
    <source>
        <strain evidence="2 3">GZAAS20.1005</strain>
    </source>
</reference>
<feature type="compositionally biased region" description="Basic and acidic residues" evidence="1">
    <location>
        <begin position="320"/>
        <end position="340"/>
    </location>
</feature>
<protein>
    <submittedName>
        <fullName evidence="2">Uncharacterized protein</fullName>
    </submittedName>
</protein>
<proteinExistence type="predicted"/>
<feature type="region of interest" description="Disordered" evidence="1">
    <location>
        <begin position="1"/>
        <end position="164"/>
    </location>
</feature>